<gene>
    <name evidence="1" type="ORF">SHERM_29206</name>
</gene>
<protein>
    <submittedName>
        <fullName evidence="1">Uncharacterized protein</fullName>
    </submittedName>
</protein>
<comment type="caution">
    <text evidence="1">The sequence shown here is derived from an EMBL/GenBank/DDBJ whole genome shotgun (WGS) entry which is preliminary data.</text>
</comment>
<dbReference type="Gene3D" id="3.80.10.10">
    <property type="entry name" value="Ribonuclease Inhibitor"/>
    <property type="match status" value="1"/>
</dbReference>
<dbReference type="PANTHER" id="PTHR34223:SF80">
    <property type="entry name" value="OS11G0205900 PROTEIN"/>
    <property type="match status" value="1"/>
</dbReference>
<dbReference type="SUPFAM" id="SSF52047">
    <property type="entry name" value="RNI-like"/>
    <property type="match status" value="1"/>
</dbReference>
<dbReference type="AlphaFoldDB" id="A0A9N7RK14"/>
<dbReference type="PANTHER" id="PTHR34223">
    <property type="entry name" value="OS11G0201299 PROTEIN"/>
    <property type="match status" value="1"/>
</dbReference>
<dbReference type="OrthoDB" id="883325at2759"/>
<organism evidence="1 2">
    <name type="scientific">Striga hermonthica</name>
    <name type="common">Purple witchweed</name>
    <name type="synonym">Buchnera hermonthica</name>
    <dbReference type="NCBI Taxonomy" id="68872"/>
    <lineage>
        <taxon>Eukaryota</taxon>
        <taxon>Viridiplantae</taxon>
        <taxon>Streptophyta</taxon>
        <taxon>Embryophyta</taxon>
        <taxon>Tracheophyta</taxon>
        <taxon>Spermatophyta</taxon>
        <taxon>Magnoliopsida</taxon>
        <taxon>eudicotyledons</taxon>
        <taxon>Gunneridae</taxon>
        <taxon>Pentapetalae</taxon>
        <taxon>asterids</taxon>
        <taxon>lamiids</taxon>
        <taxon>Lamiales</taxon>
        <taxon>Orobanchaceae</taxon>
        <taxon>Buchnereae</taxon>
        <taxon>Striga</taxon>
    </lineage>
</organism>
<name>A0A9N7RK14_STRHE</name>
<dbReference type="Proteomes" id="UP001153555">
    <property type="component" value="Unassembled WGS sequence"/>
</dbReference>
<dbReference type="InterPro" id="IPR053197">
    <property type="entry name" value="F-box_SCFL_complex_component"/>
</dbReference>
<dbReference type="EMBL" id="CACSLK010027842">
    <property type="protein sequence ID" value="CAA0833950.1"/>
    <property type="molecule type" value="Genomic_DNA"/>
</dbReference>
<proteinExistence type="predicted"/>
<accession>A0A9N7RK14</accession>
<dbReference type="InterPro" id="IPR032675">
    <property type="entry name" value="LRR_dom_sf"/>
</dbReference>
<sequence>MLGCPLLTRLVLRSCWEFRNVRLSEAALSGLKHFELRDSKRIEGCSIEIDVPNLETVSIWGPWIWCHSQSALLFFRLTRLSLNSVILSSKSFDLISFGCPTLAYLSLDNCSGFEEFHLASDSIMFLRIRTTEILLKGVRICAPNIVKFKFTARISKGPDTFSFTTTTSKEWSSELLLYSPKYDPDLDTNSWFLKLRQVLKALSGSQISLILEIRSGPQDVPCSAVINDEPPVVLRDLNFYTCECRTASWYTGFTNGLFRVCRPSHVWSWVAYESNGKYGLSEFQLNILLANKKVRTEPYFWRHDLEQVFVESLDGKQWQLKQWKKLGELRKGKKDRDLRLRLKWRC</sequence>
<reference evidence="1" key="1">
    <citation type="submission" date="2019-12" db="EMBL/GenBank/DDBJ databases">
        <authorList>
            <person name="Scholes J."/>
        </authorList>
    </citation>
    <scope>NUCLEOTIDE SEQUENCE</scope>
</reference>
<evidence type="ECO:0000313" key="2">
    <source>
        <dbReference type="Proteomes" id="UP001153555"/>
    </source>
</evidence>
<evidence type="ECO:0000313" key="1">
    <source>
        <dbReference type="EMBL" id="CAA0833950.1"/>
    </source>
</evidence>
<keyword evidence="2" id="KW-1185">Reference proteome</keyword>